<dbReference type="InterPro" id="IPR000269">
    <property type="entry name" value="Cu_amine_oxidase"/>
</dbReference>
<keyword evidence="3" id="KW-0186">Copper</keyword>
<comment type="similarity">
    <text evidence="3">Belongs to the copper/topaquinone oxidase family.</text>
</comment>
<dbReference type="EC" id="1.4.3.-" evidence="3"/>
<dbReference type="Pfam" id="PF01179">
    <property type="entry name" value="Cu_amine_oxid"/>
    <property type="match status" value="1"/>
</dbReference>
<comment type="PTM">
    <text evidence="3">Topaquinone (TPQ) is generated by copper-dependent autoxidation of a specific tyrosyl residue.</text>
</comment>
<evidence type="ECO:0000256" key="3">
    <source>
        <dbReference type="RuleBase" id="RU000672"/>
    </source>
</evidence>
<accession>A0AAW1QM57</accession>
<comment type="cofactor">
    <cofactor evidence="3">
        <name>Cu cation</name>
        <dbReference type="ChEBI" id="CHEBI:23378"/>
    </cofactor>
    <text evidence="3">Contains 1 topaquinone per subunit.</text>
</comment>
<dbReference type="PANTHER" id="PTHR10638">
    <property type="entry name" value="COPPER AMINE OXIDASE"/>
    <property type="match status" value="1"/>
</dbReference>
<dbReference type="EMBL" id="JALJOS010000033">
    <property type="protein sequence ID" value="KAK9822350.1"/>
    <property type="molecule type" value="Genomic_DNA"/>
</dbReference>
<protein>
    <recommendedName>
        <fullName evidence="3">Amine oxidase</fullName>
        <ecNumber evidence="3">1.4.3.-</ecNumber>
    </recommendedName>
</protein>
<sequence length="151" mass="17101">MPATRQGSHWASGAQVHGNDIDYQKWHIRIGFNYREGLVLHNVGYRDGDRIRPILHRASLVQMAVPYADTKQPYVRKCAFDVGDYGLGNCSNSLALGCDWLGHIHYSDAILNNSRDKSLGHPPPGPLIRVHRRQLRIRLLLILLPGRQHPV</sequence>
<organism evidence="5 6">
    <name type="scientific">Apatococcus lobatus</name>
    <dbReference type="NCBI Taxonomy" id="904363"/>
    <lineage>
        <taxon>Eukaryota</taxon>
        <taxon>Viridiplantae</taxon>
        <taxon>Chlorophyta</taxon>
        <taxon>core chlorophytes</taxon>
        <taxon>Trebouxiophyceae</taxon>
        <taxon>Chlorellales</taxon>
        <taxon>Chlorellaceae</taxon>
        <taxon>Apatococcus</taxon>
    </lineage>
</organism>
<dbReference type="GO" id="GO:0048038">
    <property type="term" value="F:quinone binding"/>
    <property type="evidence" value="ECO:0007669"/>
    <property type="project" value="InterPro"/>
</dbReference>
<gene>
    <name evidence="5" type="ORF">WJX74_010562</name>
</gene>
<evidence type="ECO:0000259" key="4">
    <source>
        <dbReference type="Pfam" id="PF01179"/>
    </source>
</evidence>
<comment type="subunit">
    <text evidence="2">Homodimer.</text>
</comment>
<evidence type="ECO:0000313" key="6">
    <source>
        <dbReference type="Proteomes" id="UP001438707"/>
    </source>
</evidence>
<evidence type="ECO:0000313" key="5">
    <source>
        <dbReference type="EMBL" id="KAK9822350.1"/>
    </source>
</evidence>
<dbReference type="SUPFAM" id="SSF49998">
    <property type="entry name" value="Amine oxidase catalytic domain"/>
    <property type="match status" value="1"/>
</dbReference>
<dbReference type="PANTHER" id="PTHR10638:SF86">
    <property type="entry name" value="COPPER AMINE OXIDASE 1-RELATED"/>
    <property type="match status" value="1"/>
</dbReference>
<keyword evidence="3" id="KW-0801">TPQ</keyword>
<keyword evidence="3" id="KW-0479">Metal-binding</keyword>
<evidence type="ECO:0000256" key="2">
    <source>
        <dbReference type="ARBA" id="ARBA00011738"/>
    </source>
</evidence>
<comment type="cofactor">
    <cofactor evidence="1">
        <name>Cu cation</name>
        <dbReference type="ChEBI" id="CHEBI:23378"/>
    </cofactor>
</comment>
<keyword evidence="3" id="KW-0560">Oxidoreductase</keyword>
<dbReference type="Gene3D" id="2.70.98.20">
    <property type="entry name" value="Copper amine oxidase, catalytic domain"/>
    <property type="match status" value="1"/>
</dbReference>
<keyword evidence="6" id="KW-1185">Reference proteome</keyword>
<comment type="caution">
    <text evidence="5">The sequence shown here is derived from an EMBL/GenBank/DDBJ whole genome shotgun (WGS) entry which is preliminary data.</text>
</comment>
<reference evidence="5 6" key="1">
    <citation type="journal article" date="2024" name="Nat. Commun.">
        <title>Phylogenomics reveals the evolutionary origins of lichenization in chlorophyte algae.</title>
        <authorList>
            <person name="Puginier C."/>
            <person name="Libourel C."/>
            <person name="Otte J."/>
            <person name="Skaloud P."/>
            <person name="Haon M."/>
            <person name="Grisel S."/>
            <person name="Petersen M."/>
            <person name="Berrin J.G."/>
            <person name="Delaux P.M."/>
            <person name="Dal Grande F."/>
            <person name="Keller J."/>
        </authorList>
    </citation>
    <scope>NUCLEOTIDE SEQUENCE [LARGE SCALE GENOMIC DNA]</scope>
    <source>
        <strain evidence="5 6">SAG 2145</strain>
    </source>
</reference>
<dbReference type="InterPro" id="IPR036460">
    <property type="entry name" value="Cu_amine_oxidase_C_sf"/>
</dbReference>
<dbReference type="GO" id="GO:0008131">
    <property type="term" value="F:primary methylamine oxidase activity"/>
    <property type="evidence" value="ECO:0007669"/>
    <property type="project" value="InterPro"/>
</dbReference>
<proteinExistence type="inferred from homology"/>
<dbReference type="AlphaFoldDB" id="A0AAW1QM57"/>
<dbReference type="GO" id="GO:0005507">
    <property type="term" value="F:copper ion binding"/>
    <property type="evidence" value="ECO:0007669"/>
    <property type="project" value="InterPro"/>
</dbReference>
<name>A0AAW1QM57_9CHLO</name>
<feature type="domain" description="Copper amine oxidase catalytic" evidence="4">
    <location>
        <begin position="15"/>
        <end position="118"/>
    </location>
</feature>
<evidence type="ECO:0000256" key="1">
    <source>
        <dbReference type="ARBA" id="ARBA00001935"/>
    </source>
</evidence>
<dbReference type="Proteomes" id="UP001438707">
    <property type="component" value="Unassembled WGS sequence"/>
</dbReference>
<dbReference type="GO" id="GO:0009308">
    <property type="term" value="P:amine metabolic process"/>
    <property type="evidence" value="ECO:0007669"/>
    <property type="project" value="UniProtKB-UniRule"/>
</dbReference>
<dbReference type="InterPro" id="IPR015798">
    <property type="entry name" value="Cu_amine_oxidase_C"/>
</dbReference>